<dbReference type="EMBL" id="JACSPN010000017">
    <property type="protein sequence ID" value="MBE7701215.1"/>
    <property type="molecule type" value="Genomic_DNA"/>
</dbReference>
<dbReference type="GO" id="GO:0006310">
    <property type="term" value="P:DNA recombination"/>
    <property type="evidence" value="ECO:0007669"/>
    <property type="project" value="UniProtKB-KW"/>
</dbReference>
<dbReference type="GO" id="GO:0003677">
    <property type="term" value="F:DNA binding"/>
    <property type="evidence" value="ECO:0007669"/>
    <property type="project" value="UniProtKB-UniRule"/>
</dbReference>
<feature type="domain" description="Core-binding (CB)" evidence="7">
    <location>
        <begin position="75"/>
        <end position="157"/>
    </location>
</feature>
<keyword evidence="2" id="KW-0229">DNA integration</keyword>
<proteinExistence type="inferred from homology"/>
<comment type="caution">
    <text evidence="8">The sequence shown here is derived from an EMBL/GenBank/DDBJ whole genome shotgun (WGS) entry which is preliminary data.</text>
</comment>
<dbReference type="InterPro" id="IPR002104">
    <property type="entry name" value="Integrase_catalytic"/>
</dbReference>
<dbReference type="RefSeq" id="WP_193720475.1">
    <property type="nucleotide sequence ID" value="NZ_JACSPN010000017.1"/>
</dbReference>
<dbReference type="Pfam" id="PF22022">
    <property type="entry name" value="Phage_int_M"/>
    <property type="match status" value="1"/>
</dbReference>
<organism evidence="8 9">
    <name type="scientific">Oerskovia douganii</name>
    <dbReference type="NCBI Taxonomy" id="2762210"/>
    <lineage>
        <taxon>Bacteria</taxon>
        <taxon>Bacillati</taxon>
        <taxon>Actinomycetota</taxon>
        <taxon>Actinomycetes</taxon>
        <taxon>Micrococcales</taxon>
        <taxon>Cellulomonadaceae</taxon>
        <taxon>Oerskovia</taxon>
    </lineage>
</organism>
<evidence type="ECO:0000313" key="9">
    <source>
        <dbReference type="Proteomes" id="UP000822993"/>
    </source>
</evidence>
<dbReference type="SUPFAM" id="SSF56349">
    <property type="entry name" value="DNA breaking-rejoining enzymes"/>
    <property type="match status" value="1"/>
</dbReference>
<dbReference type="InterPro" id="IPR053876">
    <property type="entry name" value="Phage_int_M"/>
</dbReference>
<dbReference type="InterPro" id="IPR011010">
    <property type="entry name" value="DNA_brk_join_enz"/>
</dbReference>
<dbReference type="Gene3D" id="1.10.150.130">
    <property type="match status" value="1"/>
</dbReference>
<evidence type="ECO:0000313" key="8">
    <source>
        <dbReference type="EMBL" id="MBE7701215.1"/>
    </source>
</evidence>
<keyword evidence="4" id="KW-0233">DNA recombination</keyword>
<accession>A0A9D5YZH7</accession>
<dbReference type="Gene3D" id="1.10.443.10">
    <property type="entry name" value="Intergrase catalytic core"/>
    <property type="match status" value="1"/>
</dbReference>
<dbReference type="PROSITE" id="PS51898">
    <property type="entry name" value="TYR_RECOMBINASE"/>
    <property type="match status" value="1"/>
</dbReference>
<dbReference type="AlphaFoldDB" id="A0A9D5YZH7"/>
<dbReference type="GO" id="GO:0015074">
    <property type="term" value="P:DNA integration"/>
    <property type="evidence" value="ECO:0007669"/>
    <property type="project" value="UniProtKB-KW"/>
</dbReference>
<dbReference type="PROSITE" id="PS51900">
    <property type="entry name" value="CB"/>
    <property type="match status" value="1"/>
</dbReference>
<keyword evidence="9" id="KW-1185">Reference proteome</keyword>
<name>A0A9D5YZH7_9CELL</name>
<keyword evidence="3 5" id="KW-0238">DNA-binding</keyword>
<protein>
    <submittedName>
        <fullName evidence="8">Site-specific integrase</fullName>
    </submittedName>
</protein>
<comment type="similarity">
    <text evidence="1">Belongs to the 'phage' integrase family.</text>
</comment>
<dbReference type="Proteomes" id="UP000822993">
    <property type="component" value="Unassembled WGS sequence"/>
</dbReference>
<dbReference type="PANTHER" id="PTHR30629:SF2">
    <property type="entry name" value="PROPHAGE INTEGRASE INTS-RELATED"/>
    <property type="match status" value="1"/>
</dbReference>
<evidence type="ECO:0000259" key="6">
    <source>
        <dbReference type="PROSITE" id="PS51898"/>
    </source>
</evidence>
<reference evidence="8 9" key="1">
    <citation type="submission" date="2020-08" db="EMBL/GenBank/DDBJ databases">
        <title>A Genomic Blueprint of the Chicken Gut Microbiome.</title>
        <authorList>
            <person name="Gilroy R."/>
            <person name="Ravi A."/>
            <person name="Getino M."/>
            <person name="Pursley I."/>
            <person name="Horton D.L."/>
            <person name="Alikhan N.-F."/>
            <person name="Baker D."/>
            <person name="Gharbi K."/>
            <person name="Hall N."/>
            <person name="Watson M."/>
            <person name="Adriaenssens E.M."/>
            <person name="Foster-Nyarko E."/>
            <person name="Jarju S."/>
            <person name="Secka A."/>
            <person name="Antonio M."/>
            <person name="Oren A."/>
            <person name="Chaudhuri R."/>
            <person name="La Ragione R.M."/>
            <person name="Hildebrand F."/>
            <person name="Pallen M.J."/>
        </authorList>
    </citation>
    <scope>NUCLEOTIDE SEQUENCE [LARGE SCALE GENOMIC DNA]</scope>
    <source>
        <strain evidence="8 9">Sa1BUA8</strain>
    </source>
</reference>
<evidence type="ECO:0000256" key="3">
    <source>
        <dbReference type="ARBA" id="ARBA00023125"/>
    </source>
</evidence>
<evidence type="ECO:0000256" key="1">
    <source>
        <dbReference type="ARBA" id="ARBA00008857"/>
    </source>
</evidence>
<evidence type="ECO:0000256" key="4">
    <source>
        <dbReference type="ARBA" id="ARBA00023172"/>
    </source>
</evidence>
<dbReference type="InterPro" id="IPR044068">
    <property type="entry name" value="CB"/>
</dbReference>
<gene>
    <name evidence="8" type="ORF">H9623_13005</name>
</gene>
<feature type="domain" description="Tyr recombinase" evidence="6">
    <location>
        <begin position="178"/>
        <end position="391"/>
    </location>
</feature>
<dbReference type="CDD" id="cd01189">
    <property type="entry name" value="INT_ICEBs1_C_like"/>
    <property type="match status" value="1"/>
</dbReference>
<dbReference type="PANTHER" id="PTHR30629">
    <property type="entry name" value="PROPHAGE INTEGRASE"/>
    <property type="match status" value="1"/>
</dbReference>
<dbReference type="InterPro" id="IPR010998">
    <property type="entry name" value="Integrase_recombinase_N"/>
</dbReference>
<sequence length="401" mass="43814">MTARTRREHGSGGVYQRASDGRWIATIEAGTTISGTRRRITVSAKTEAECKAKLKKKRQEIDRDGAPAAGVHGSTTVKTWAAEWLKMHERAVRPKTFATDRSSVGRWIIPTIGRRRLAELTPADVRQVTTAVSDAGRSSTTARYAQGVLTRMLRAAIVEGHAVPQRVLMTKAPAKAASTRGAIPIEQAKAILAVAADQPGGSRWVAALLQGMRQAECIGLTWDCVDFDRGLIDVSWQLQQLPYKDRARGIFRVPDGYEARQLRLSWHLVRPKTSSGYRVLPMLPWFATSLQTWKAVAPESQYGLVWARPNGDPLDPPEDSEAWNATQEAAGVAKANGERYTLHEARHTTATLLMEANVPDVVVTSILGHSSIVTSKGYQHAADKQTRDAMEQVAGLLGLGA</sequence>
<dbReference type="InterPro" id="IPR013762">
    <property type="entry name" value="Integrase-like_cat_sf"/>
</dbReference>
<evidence type="ECO:0000259" key="7">
    <source>
        <dbReference type="PROSITE" id="PS51900"/>
    </source>
</evidence>
<evidence type="ECO:0000256" key="2">
    <source>
        <dbReference type="ARBA" id="ARBA00022908"/>
    </source>
</evidence>
<dbReference type="InterPro" id="IPR050808">
    <property type="entry name" value="Phage_Integrase"/>
</dbReference>
<dbReference type="Pfam" id="PF00589">
    <property type="entry name" value="Phage_integrase"/>
    <property type="match status" value="1"/>
</dbReference>
<evidence type="ECO:0000256" key="5">
    <source>
        <dbReference type="PROSITE-ProRule" id="PRU01248"/>
    </source>
</evidence>